<reference evidence="1 2" key="1">
    <citation type="journal article" date="2022" name="DNA Res.">
        <title>Chromosomal-level genome assembly of the orchid tree Bauhinia variegata (Leguminosae; Cercidoideae) supports the allotetraploid origin hypothesis of Bauhinia.</title>
        <authorList>
            <person name="Zhong Y."/>
            <person name="Chen Y."/>
            <person name="Zheng D."/>
            <person name="Pang J."/>
            <person name="Liu Y."/>
            <person name="Luo S."/>
            <person name="Meng S."/>
            <person name="Qian L."/>
            <person name="Wei D."/>
            <person name="Dai S."/>
            <person name="Zhou R."/>
        </authorList>
    </citation>
    <scope>NUCLEOTIDE SEQUENCE [LARGE SCALE GENOMIC DNA]</scope>
    <source>
        <strain evidence="1">BV-YZ2020</strain>
    </source>
</reference>
<evidence type="ECO:0000313" key="1">
    <source>
        <dbReference type="EMBL" id="KAI4350018.1"/>
    </source>
</evidence>
<sequence length="1127" mass="124973">MECNKDEAARAKQIAENRMQSGDFAGALKFAMKAQKMFPEVENIVQIHAVCEVHCAAQNKLFGSEMDWYGILQTDRLADEATIKKQYRKLALLLHPDKNKLAGAEAAFKLIGEANRVVTDQAKRSLYDMKCRSIMRNATPKPTSHHSNGSAFAKKHEETASSVQSNFHSQSTGWNSYRQSEQQTFWTCCEHCLTWYQYYKTIVNATLCCQQCSRSFTAHDLGSDCVPPGYARTSFTNQKAAPKQAPLNTESQRDGRKPYSGRHDKFVRSDPVSTTKCATGVGGPFSCGKNKDGDMAAGGVKRGIRLSKPAAFGARESQTSANIGSKRARQSVVDPRESCKTGSFKDTENANVQENAGNPIRVNQRMHTRRHIKQNESASYTGTVGDDDFGSPCKKPQHDGPSEVETKEVLATNKYSATSAAGLSCQNGQIKNKASGPPEETTLNKKSKIEPSGQTFKSDLDARESKVDHCSSNVPSTSSPEFIYYPDPDFNDFEKDRAENCFAVNQLWAIYDPIDGMPRYYARVRKVLSPGFKLRITWLEPSPNGQGEIGLCGKHLPIGCGEFILGETEETVDHSMFSHQMNCVKKVGKHKYLVYPRKGEIWAIFRDWDVGLNSDSEKHSRFEFEYVEVLSDFAENVGIEIAYLGKVKGFVSVFQQTEQIGIGLYYIPLDELYRFSHRIPSFKMTGDEKEGVPRGSFELDTAALSSNLAEVGGPCDMNVENRILNTGVNSSCHESSECKAEQVMAKESSHKAKKQESNDVTKVFSILRRSPRGLNRNSMDNGKVSPSETRENDSKDISLEDVGQPKGTVSTCDADKSIKTPKKHDKNECETETLKLRRSPRDLGKGNAKIDAVTAGEGTDNHSNAKRHPKDSFAQSVGSTFSYSGEKLHLRVKDSNTASASSMKDCKILGALCHDFSKEKCEEKFQPGQIWALHGDSGGIPDTYAQINKVEFAPHFRLHVALLEPCSRPKGVNGLASCGTFRIKNAVTKILSRSVFSHQLRVEPVANNRYEIYPRKGEIWVVHKDQNCASTCSDFGRGGCHIVEVLVDSDKAIEVVVLVQLSDSKPFFKAPRIQRSRTGVIEIPRAEVARFSHQIPAFQHSGEDNVHLRGCWVLDPSSIPGFVTPLD</sequence>
<proteinExistence type="predicted"/>
<organism evidence="1 2">
    <name type="scientific">Bauhinia variegata</name>
    <name type="common">Purple orchid tree</name>
    <name type="synonym">Phanera variegata</name>
    <dbReference type="NCBI Taxonomy" id="167791"/>
    <lineage>
        <taxon>Eukaryota</taxon>
        <taxon>Viridiplantae</taxon>
        <taxon>Streptophyta</taxon>
        <taxon>Embryophyta</taxon>
        <taxon>Tracheophyta</taxon>
        <taxon>Spermatophyta</taxon>
        <taxon>Magnoliopsida</taxon>
        <taxon>eudicotyledons</taxon>
        <taxon>Gunneridae</taxon>
        <taxon>Pentapetalae</taxon>
        <taxon>rosids</taxon>
        <taxon>fabids</taxon>
        <taxon>Fabales</taxon>
        <taxon>Fabaceae</taxon>
        <taxon>Cercidoideae</taxon>
        <taxon>Cercideae</taxon>
        <taxon>Bauhiniinae</taxon>
        <taxon>Bauhinia</taxon>
    </lineage>
</organism>
<keyword evidence="2" id="KW-1185">Reference proteome</keyword>
<evidence type="ECO:0000313" key="2">
    <source>
        <dbReference type="Proteomes" id="UP000828941"/>
    </source>
</evidence>
<dbReference type="EMBL" id="CM039429">
    <property type="protein sequence ID" value="KAI4350018.1"/>
    <property type="molecule type" value="Genomic_DNA"/>
</dbReference>
<comment type="caution">
    <text evidence="1">The sequence shown here is derived from an EMBL/GenBank/DDBJ whole genome shotgun (WGS) entry which is preliminary data.</text>
</comment>
<gene>
    <name evidence="1" type="ORF">L6164_010547</name>
</gene>
<protein>
    <submittedName>
        <fullName evidence="1">Uncharacterized protein</fullName>
    </submittedName>
</protein>
<name>A0ACB9PNL1_BAUVA</name>
<dbReference type="Proteomes" id="UP000828941">
    <property type="component" value="Chromosome 4"/>
</dbReference>
<accession>A0ACB9PNL1</accession>